<dbReference type="GeneID" id="77932325"/>
<accession>A0A8F3IPM6</accession>
<organism evidence="1 2">
    <name type="scientific">Arthrobacter phage SilentRX</name>
    <dbReference type="NCBI Taxonomy" id="2836091"/>
    <lineage>
        <taxon>Viruses</taxon>
        <taxon>Duplodnaviria</taxon>
        <taxon>Heunggongvirae</taxon>
        <taxon>Uroviricota</taxon>
        <taxon>Caudoviricetes</taxon>
        <taxon>Silentrexvirus</taxon>
        <taxon>Silentrexvirus silentrx</taxon>
    </lineage>
</organism>
<evidence type="ECO:0000313" key="1">
    <source>
        <dbReference type="EMBL" id="QWY82807.1"/>
    </source>
</evidence>
<dbReference type="KEGG" id="vg:77932325"/>
<dbReference type="Gene3D" id="3.40.50.300">
    <property type="entry name" value="P-loop containing nucleotide triphosphate hydrolases"/>
    <property type="match status" value="1"/>
</dbReference>
<evidence type="ECO:0000313" key="2">
    <source>
        <dbReference type="Proteomes" id="UP000693725"/>
    </source>
</evidence>
<proteinExistence type="predicted"/>
<name>A0A8F3IPM6_9CAUD</name>
<dbReference type="SUPFAM" id="SSF52540">
    <property type="entry name" value="P-loop containing nucleoside triphosphate hydrolases"/>
    <property type="match status" value="1"/>
</dbReference>
<protein>
    <submittedName>
        <fullName evidence="1">DNA primase/helicase</fullName>
    </submittedName>
</protein>
<keyword evidence="2" id="KW-1185">Reference proteome</keyword>
<dbReference type="Proteomes" id="UP000693725">
    <property type="component" value="Segment"/>
</dbReference>
<dbReference type="Gene3D" id="3.40.1360.10">
    <property type="match status" value="1"/>
</dbReference>
<dbReference type="RefSeq" id="YP_010656448.1">
    <property type="nucleotide sequence ID" value="NC_070838.1"/>
</dbReference>
<dbReference type="InterPro" id="IPR027417">
    <property type="entry name" value="P-loop_NTPase"/>
</dbReference>
<dbReference type="EMBL" id="MW862992">
    <property type="protein sequence ID" value="QWY82807.1"/>
    <property type="molecule type" value="Genomic_DNA"/>
</dbReference>
<dbReference type="InterPro" id="IPR034154">
    <property type="entry name" value="TOPRIM_DnaG/twinkle"/>
</dbReference>
<dbReference type="SUPFAM" id="SSF56731">
    <property type="entry name" value="DNA primase core"/>
    <property type="match status" value="1"/>
</dbReference>
<dbReference type="Pfam" id="PF13155">
    <property type="entry name" value="Toprim_2"/>
    <property type="match status" value="1"/>
</dbReference>
<reference evidence="1" key="1">
    <citation type="submission" date="2021-04" db="EMBL/GenBank/DDBJ databases">
        <authorList>
            <person name="Edwards E.G."/>
            <person name="Siddiqui F.A."/>
            <person name="Anastasi R.E."/>
            <person name="Conroy D.J."/>
            <person name="Gerton T.J."/>
            <person name="Laizure I.E."/>
            <person name="Reynolds J.D."/>
            <person name="Ulker M."/>
            <person name="Ouellette S.K."/>
            <person name="Duggan K.O."/>
            <person name="Johnson K.C."/>
            <person name="MacLea K.S."/>
            <person name="Garlena R.A."/>
            <person name="Russell D.A."/>
            <person name="Jacobs-Sera D."/>
            <person name="Hatfull G.F."/>
        </authorList>
    </citation>
    <scope>NUCLEOTIDE SEQUENCE</scope>
</reference>
<gene>
    <name evidence="1" type="primary">67</name>
    <name evidence="1" type="ORF">SEA_SILENTRX_67</name>
</gene>
<dbReference type="CDD" id="cd01029">
    <property type="entry name" value="TOPRIM_primases"/>
    <property type="match status" value="1"/>
</dbReference>
<dbReference type="Pfam" id="PF13481">
    <property type="entry name" value="AAA_25"/>
    <property type="match status" value="1"/>
</dbReference>
<sequence length="544" mass="60717">MMTADSLLDAIEYAKTGQQTMVKCPAHDDGTESLHVSPGTKQPVVMKCMADCKTEDILGAGNIDFQMLLSPRDEKNYGKAEDEIWTPEKDKAGRTLFASHAYEYTDESGALLYQVLRVPKPDGRKTFYQRQPDKNAKSGWKWNMTGARRVLYKLPEVLAARQNGETIYLVEGEKDAETLRRRGFVATTAPMGAGITKWEPDYTAALSAANIVIIADADAPGRDHARAVKELLDEAGSVVSICEAMNGCKDVTDHFNAGGTIDTLIETVPALVEGKESYGMDILDAIEREIKPASFVIPRVLAQGDRWLLTGFEGHGKSTFCRQLAVQVAAGIHPWTHEEMEPQKVMVVDSENHPDQVLESWQDLIGRAARAGRPVERGMLILQEEWDNEINLNESTGKRYLLERVQAHKPALVVIGPLYNLANKDLSEHAVVNEMKSAINEARGICGSAFIMEHHAPHRGNGDKERAVRPYGSSTFLKWPDFGYGLKPEEVEGYYELQKTRFPRVRSRHFPGWVRWGRPGTLEWPWMPVTDPEADMMGFGSKSF</sequence>